<evidence type="ECO:0000313" key="2">
    <source>
        <dbReference type="EMBL" id="KAF9314509.1"/>
    </source>
</evidence>
<sequence>MVTSSNATAKKQRMGDAQDPPTQKRLTGASKPTSGDPSPNIAAPAPHPVSRPTPHDTEGKGKKKTMQAAASATLKDA</sequence>
<protein>
    <submittedName>
        <fullName evidence="2">Uncharacterized protein</fullName>
    </submittedName>
</protein>
<proteinExistence type="predicted"/>
<evidence type="ECO:0000256" key="1">
    <source>
        <dbReference type="SAM" id="MobiDB-lite"/>
    </source>
</evidence>
<dbReference type="EMBL" id="JAAAUY010002175">
    <property type="protein sequence ID" value="KAF9314509.1"/>
    <property type="molecule type" value="Genomic_DNA"/>
</dbReference>
<reference evidence="2" key="1">
    <citation type="journal article" date="2020" name="Fungal Divers.">
        <title>Resolving the Mortierellaceae phylogeny through synthesis of multi-gene phylogenetics and phylogenomics.</title>
        <authorList>
            <person name="Vandepol N."/>
            <person name="Liber J."/>
            <person name="Desiro A."/>
            <person name="Na H."/>
            <person name="Kennedy M."/>
            <person name="Barry K."/>
            <person name="Grigoriev I.V."/>
            <person name="Miller A.N."/>
            <person name="O'Donnell K."/>
            <person name="Stajich J.E."/>
            <person name="Bonito G."/>
        </authorList>
    </citation>
    <scope>NUCLEOTIDE SEQUENCE</scope>
    <source>
        <strain evidence="2">NVP1</strain>
    </source>
</reference>
<feature type="region of interest" description="Disordered" evidence="1">
    <location>
        <begin position="1"/>
        <end position="77"/>
    </location>
</feature>
<accession>A0A9P5VG91</accession>
<comment type="caution">
    <text evidence="2">The sequence shown here is derived from an EMBL/GenBank/DDBJ whole genome shotgun (WGS) entry which is preliminary data.</text>
</comment>
<name>A0A9P5VG91_9FUNG</name>
<gene>
    <name evidence="2" type="ORF">BG006_003926</name>
</gene>
<keyword evidence="3" id="KW-1185">Reference proteome</keyword>
<dbReference type="Proteomes" id="UP000696485">
    <property type="component" value="Unassembled WGS sequence"/>
</dbReference>
<feature type="compositionally biased region" description="Polar residues" evidence="1">
    <location>
        <begin position="20"/>
        <end position="37"/>
    </location>
</feature>
<dbReference type="AlphaFoldDB" id="A0A9P5VG91"/>
<organism evidence="2 3">
    <name type="scientific">Podila minutissima</name>
    <dbReference type="NCBI Taxonomy" id="64525"/>
    <lineage>
        <taxon>Eukaryota</taxon>
        <taxon>Fungi</taxon>
        <taxon>Fungi incertae sedis</taxon>
        <taxon>Mucoromycota</taxon>
        <taxon>Mortierellomycotina</taxon>
        <taxon>Mortierellomycetes</taxon>
        <taxon>Mortierellales</taxon>
        <taxon>Mortierellaceae</taxon>
        <taxon>Podila</taxon>
    </lineage>
</organism>
<evidence type="ECO:0000313" key="3">
    <source>
        <dbReference type="Proteomes" id="UP000696485"/>
    </source>
</evidence>
<feature type="non-terminal residue" evidence="2">
    <location>
        <position position="77"/>
    </location>
</feature>